<dbReference type="SUPFAM" id="SSF56425">
    <property type="entry name" value="Succinate dehydrogenase/fumarate reductase flavoprotein, catalytic domain"/>
    <property type="match status" value="1"/>
</dbReference>
<proteinExistence type="predicted"/>
<dbReference type="PROSITE" id="PS51318">
    <property type="entry name" value="TAT"/>
    <property type="match status" value="1"/>
</dbReference>
<keyword evidence="4" id="KW-0560">Oxidoreductase</keyword>
<dbReference type="EMBL" id="WAJS01000006">
    <property type="protein sequence ID" value="KAB1651067.1"/>
    <property type="molecule type" value="Genomic_DNA"/>
</dbReference>
<dbReference type="SUPFAM" id="SSF51905">
    <property type="entry name" value="FAD/NAD(P)-binding domain"/>
    <property type="match status" value="1"/>
</dbReference>
<evidence type="ECO:0000256" key="1">
    <source>
        <dbReference type="ARBA" id="ARBA00001974"/>
    </source>
</evidence>
<dbReference type="PRINTS" id="PR00411">
    <property type="entry name" value="PNDRDTASEI"/>
</dbReference>
<name>A0A7C8BX17_9ACTN</name>
<dbReference type="Gene3D" id="3.90.700.10">
    <property type="entry name" value="Succinate dehydrogenase/fumarate reductase flavoprotein, catalytic domain"/>
    <property type="match status" value="1"/>
</dbReference>
<dbReference type="PRINTS" id="PR00368">
    <property type="entry name" value="FADPNR"/>
</dbReference>
<sequence>MEQTRRDFIKGASIVAAGAAALAGMTSLSGCSTQELADTGTTEAKHTCDVVIAGAGIGGLAAAVSAAEQGANVILVEASQAVGGTSRFAAGAFGPRFGAAWEEAYAKAPMSDPELGKLVCDNWAPYLEWIGGLGLATEELAPGSPYVWMGGKRPAEEGSKSYTDEYLQQFGEIFTAKGGTTLLGTRAVDLIVDEAGTVTGLVAEDAEGPFTIAAKAVILATGGWQCDKEMCTHYIGRHADLGQAQCVPYLDGAGIKMAVKAGAQLSRSFGSFYGHPQPWPTTYLNGIDTPEGYEALTNIDDAHVLYYGTTEHSIQGMGVYVNVSGKRFVNEGLGSSLVNQEVMQQPMARAYLILDEGVRNLIRETPFCNAAVIGGDRIDAMIERGMTVVQADSLDELGAKIVAETADGVSFNARNMVETVNAYNEAAAAGTADQLEVPHLGTVPAMALTTAPFYAIPVVGGIMATFGGLKINTDTQVMGTNAQPIAGLYAVPGAAGGIMNGDYWCVMSGYSVLGRLSGEVACAYAQSTEA</sequence>
<keyword evidence="2" id="KW-0285">Flavoprotein</keyword>
<dbReference type="Pfam" id="PF00890">
    <property type="entry name" value="FAD_binding_2"/>
    <property type="match status" value="2"/>
</dbReference>
<evidence type="ECO:0000313" key="7">
    <source>
        <dbReference type="Proteomes" id="UP000479639"/>
    </source>
</evidence>
<dbReference type="InterPro" id="IPR027477">
    <property type="entry name" value="Succ_DH/fumarate_Rdtase_cat_sf"/>
</dbReference>
<dbReference type="InterPro" id="IPR036188">
    <property type="entry name" value="FAD/NAD-bd_sf"/>
</dbReference>
<keyword evidence="3" id="KW-0274">FAD</keyword>
<evidence type="ECO:0000256" key="3">
    <source>
        <dbReference type="ARBA" id="ARBA00022827"/>
    </source>
</evidence>
<dbReference type="GO" id="GO:0033765">
    <property type="term" value="F:steroid dehydrogenase activity, acting on the CH-CH group of donors"/>
    <property type="evidence" value="ECO:0007669"/>
    <property type="project" value="UniProtKB-ARBA"/>
</dbReference>
<dbReference type="RefSeq" id="WP_135969957.1">
    <property type="nucleotide sequence ID" value="NZ_JANJZI010000012.1"/>
</dbReference>
<dbReference type="InterPro" id="IPR006311">
    <property type="entry name" value="TAT_signal"/>
</dbReference>
<feature type="domain" description="FAD-dependent oxidoreductase 2 FAD-binding" evidence="5">
    <location>
        <begin position="49"/>
        <end position="92"/>
    </location>
</feature>
<reference evidence="6 7" key="1">
    <citation type="submission" date="2019-09" db="EMBL/GenBank/DDBJ databases">
        <title>Whole genome shotgun sequencing (WGS) of Ellagibacter isourolithinifaciens DSM 104140(T) and Adlercreutzia muris DSM 29508(T).</title>
        <authorList>
            <person name="Stoll D.A."/>
            <person name="Danylec N."/>
            <person name="Huch M."/>
        </authorList>
    </citation>
    <scope>NUCLEOTIDE SEQUENCE [LARGE SCALE GENOMIC DNA]</scope>
    <source>
        <strain evidence="6 7">DSM 29508</strain>
    </source>
</reference>
<comment type="cofactor">
    <cofactor evidence="1">
        <name>FAD</name>
        <dbReference type="ChEBI" id="CHEBI:57692"/>
    </cofactor>
</comment>
<protein>
    <submittedName>
        <fullName evidence="6">FAD-dependent oxidoreductase</fullName>
    </submittedName>
</protein>
<dbReference type="Gene3D" id="3.50.50.60">
    <property type="entry name" value="FAD/NAD(P)-binding domain"/>
    <property type="match status" value="1"/>
</dbReference>
<dbReference type="InterPro" id="IPR050315">
    <property type="entry name" value="FAD-oxidoreductase_2"/>
</dbReference>
<dbReference type="Proteomes" id="UP000479639">
    <property type="component" value="Unassembled WGS sequence"/>
</dbReference>
<dbReference type="InterPro" id="IPR019546">
    <property type="entry name" value="TAT_signal_bac_arc"/>
</dbReference>
<evidence type="ECO:0000256" key="4">
    <source>
        <dbReference type="ARBA" id="ARBA00023002"/>
    </source>
</evidence>
<dbReference type="PANTHER" id="PTHR43400:SF7">
    <property type="entry name" value="FAD-DEPENDENT OXIDOREDUCTASE 2 FAD BINDING DOMAIN-CONTAINING PROTEIN"/>
    <property type="match status" value="1"/>
</dbReference>
<dbReference type="AlphaFoldDB" id="A0A7C8BX17"/>
<dbReference type="PROSITE" id="PS51257">
    <property type="entry name" value="PROKAR_LIPOPROTEIN"/>
    <property type="match status" value="1"/>
</dbReference>
<dbReference type="InterPro" id="IPR003953">
    <property type="entry name" value="FAD-dep_OxRdtase_2_FAD-bd"/>
</dbReference>
<gene>
    <name evidence="6" type="ORF">F8D48_03090</name>
</gene>
<dbReference type="NCBIfam" id="TIGR01409">
    <property type="entry name" value="TAT_signal_seq"/>
    <property type="match status" value="1"/>
</dbReference>
<dbReference type="PANTHER" id="PTHR43400">
    <property type="entry name" value="FUMARATE REDUCTASE"/>
    <property type="match status" value="1"/>
</dbReference>
<organism evidence="6 7">
    <name type="scientific">Adlercreutzia muris</name>
    <dbReference type="NCBI Taxonomy" id="1796610"/>
    <lineage>
        <taxon>Bacteria</taxon>
        <taxon>Bacillati</taxon>
        <taxon>Actinomycetota</taxon>
        <taxon>Coriobacteriia</taxon>
        <taxon>Eggerthellales</taxon>
        <taxon>Eggerthellaceae</taxon>
        <taxon>Adlercreutzia</taxon>
    </lineage>
</organism>
<evidence type="ECO:0000256" key="2">
    <source>
        <dbReference type="ARBA" id="ARBA00022630"/>
    </source>
</evidence>
<accession>A0A7C8BX17</accession>
<evidence type="ECO:0000313" key="6">
    <source>
        <dbReference type="EMBL" id="KAB1651067.1"/>
    </source>
</evidence>
<keyword evidence="7" id="KW-1185">Reference proteome</keyword>
<feature type="domain" description="FAD-dependent oxidoreductase 2 FAD-binding" evidence="5">
    <location>
        <begin position="182"/>
        <end position="501"/>
    </location>
</feature>
<comment type="caution">
    <text evidence="6">The sequence shown here is derived from an EMBL/GenBank/DDBJ whole genome shotgun (WGS) entry which is preliminary data.</text>
</comment>
<evidence type="ECO:0000259" key="5">
    <source>
        <dbReference type="Pfam" id="PF00890"/>
    </source>
</evidence>